<comment type="caution">
    <text evidence="7">The sequence shown here is derived from an EMBL/GenBank/DDBJ whole genome shotgun (WGS) entry which is preliminary data.</text>
</comment>
<feature type="binding site" evidence="6">
    <location>
        <begin position="127"/>
        <end position="132"/>
    </location>
    <ligand>
        <name>S-adenosyl-L-methionine</name>
        <dbReference type="ChEBI" id="CHEBI:59789"/>
    </ligand>
</feature>
<dbReference type="RefSeq" id="WP_324618817.1">
    <property type="nucleotide sequence ID" value="NZ_JAYKOT010000001.1"/>
</dbReference>
<dbReference type="Proteomes" id="UP001357733">
    <property type="component" value="Unassembled WGS sequence"/>
</dbReference>
<evidence type="ECO:0000256" key="3">
    <source>
        <dbReference type="ARBA" id="ARBA00022679"/>
    </source>
</evidence>
<dbReference type="AlphaFoldDB" id="A0AAW9MV19"/>
<comment type="subcellular location">
    <subcellularLocation>
        <location evidence="6">Cytoplasm</location>
    </subcellularLocation>
</comment>
<dbReference type="HAMAP" id="MF_00658">
    <property type="entry name" value="23SrRNA_methyltr_H"/>
    <property type="match status" value="1"/>
</dbReference>
<keyword evidence="2 6" id="KW-0489">Methyltransferase</keyword>
<dbReference type="GO" id="GO:0070038">
    <property type="term" value="F:rRNA (pseudouridine-N3-)-methyltransferase activity"/>
    <property type="evidence" value="ECO:0007669"/>
    <property type="project" value="UniProtKB-UniRule"/>
</dbReference>
<evidence type="ECO:0000313" key="8">
    <source>
        <dbReference type="Proteomes" id="UP001357733"/>
    </source>
</evidence>
<dbReference type="PANTHER" id="PTHR33603">
    <property type="entry name" value="METHYLTRANSFERASE"/>
    <property type="match status" value="1"/>
</dbReference>
<dbReference type="GO" id="GO:0005737">
    <property type="term" value="C:cytoplasm"/>
    <property type="evidence" value="ECO:0007669"/>
    <property type="project" value="UniProtKB-SubCell"/>
</dbReference>
<name>A0AAW9MV19_9FIRM</name>
<comment type="catalytic activity">
    <reaction evidence="6">
        <text>pseudouridine(1915) in 23S rRNA + S-adenosyl-L-methionine = N(3)-methylpseudouridine(1915) in 23S rRNA + S-adenosyl-L-homocysteine + H(+)</text>
        <dbReference type="Rhea" id="RHEA:42752"/>
        <dbReference type="Rhea" id="RHEA-COMP:10221"/>
        <dbReference type="Rhea" id="RHEA-COMP:10222"/>
        <dbReference type="ChEBI" id="CHEBI:15378"/>
        <dbReference type="ChEBI" id="CHEBI:57856"/>
        <dbReference type="ChEBI" id="CHEBI:59789"/>
        <dbReference type="ChEBI" id="CHEBI:65314"/>
        <dbReference type="ChEBI" id="CHEBI:74486"/>
        <dbReference type="EC" id="2.1.1.177"/>
    </reaction>
</comment>
<organism evidence="7 8">
    <name type="scientific">Citroniella saccharovorans</name>
    <dbReference type="NCBI Taxonomy" id="2053367"/>
    <lineage>
        <taxon>Bacteria</taxon>
        <taxon>Bacillati</taxon>
        <taxon>Bacillota</taxon>
        <taxon>Tissierellia</taxon>
        <taxon>Tissierellales</taxon>
        <taxon>Peptoniphilaceae</taxon>
        <taxon>Citroniella</taxon>
    </lineage>
</organism>
<evidence type="ECO:0000256" key="1">
    <source>
        <dbReference type="ARBA" id="ARBA00022552"/>
    </source>
</evidence>
<dbReference type="PIRSF" id="PIRSF004505">
    <property type="entry name" value="MT_bac"/>
    <property type="match status" value="1"/>
</dbReference>
<evidence type="ECO:0000256" key="5">
    <source>
        <dbReference type="ARBA" id="ARBA00038303"/>
    </source>
</evidence>
<dbReference type="NCBIfam" id="NF000985">
    <property type="entry name" value="PRK00103.1-3"/>
    <property type="match status" value="1"/>
</dbReference>
<dbReference type="InterPro" id="IPR029026">
    <property type="entry name" value="tRNA_m1G_MTases_N"/>
</dbReference>
<keyword evidence="3 6" id="KW-0808">Transferase</keyword>
<reference evidence="7 8" key="1">
    <citation type="submission" date="2024-01" db="EMBL/GenBank/DDBJ databases">
        <title>Complete genome sequence of Citroniella saccharovorans strain M6.X9, isolated from human fecal sample.</title>
        <authorList>
            <person name="Cheng G."/>
            <person name="Westerholm M."/>
            <person name="Schnurer A."/>
        </authorList>
    </citation>
    <scope>NUCLEOTIDE SEQUENCE [LARGE SCALE GENOMIC DNA]</scope>
    <source>
        <strain evidence="7 8">DSM 29873</strain>
    </source>
</reference>
<sequence length="159" mass="18208">MKITIIAVGNLKEQFLKECSMEYQKRISKFSRMEIIEIPEEKLSEKASQKNILDCLEKEEEKIKSKVNPSSFVIELSLEGSELTSEEFSSMIEKITVDGYSSITFIIGSSHGLGKGIKDIANYRLKISKMTFPHQLARVILLEQIYRGFKILNGEPYHK</sequence>
<dbReference type="SUPFAM" id="SSF75217">
    <property type="entry name" value="alpha/beta knot"/>
    <property type="match status" value="1"/>
</dbReference>
<proteinExistence type="inferred from homology"/>
<keyword evidence="6" id="KW-0963">Cytoplasm</keyword>
<dbReference type="Pfam" id="PF02590">
    <property type="entry name" value="SPOUT_MTase"/>
    <property type="match status" value="1"/>
</dbReference>
<dbReference type="InterPro" id="IPR029028">
    <property type="entry name" value="Alpha/beta_knot_MTases"/>
</dbReference>
<dbReference type="EC" id="2.1.1.177" evidence="6"/>
<dbReference type="InterPro" id="IPR003742">
    <property type="entry name" value="RlmH-like"/>
</dbReference>
<evidence type="ECO:0000256" key="2">
    <source>
        <dbReference type="ARBA" id="ARBA00022603"/>
    </source>
</evidence>
<dbReference type="CDD" id="cd18081">
    <property type="entry name" value="RlmH-like"/>
    <property type="match status" value="1"/>
</dbReference>
<evidence type="ECO:0000256" key="4">
    <source>
        <dbReference type="ARBA" id="ARBA00022691"/>
    </source>
</evidence>
<feature type="binding site" evidence="6">
    <location>
        <position position="76"/>
    </location>
    <ligand>
        <name>S-adenosyl-L-methionine</name>
        <dbReference type="ChEBI" id="CHEBI:59789"/>
    </ligand>
</feature>
<dbReference type="Gene3D" id="3.40.1280.10">
    <property type="match status" value="1"/>
</dbReference>
<protein>
    <recommendedName>
        <fullName evidence="6">Ribosomal RNA large subunit methyltransferase H</fullName>
        <ecNumber evidence="6">2.1.1.177</ecNumber>
    </recommendedName>
    <alternativeName>
        <fullName evidence="6">23S rRNA (pseudouridine1915-N3)-methyltransferase</fullName>
    </alternativeName>
    <alternativeName>
        <fullName evidence="6">23S rRNA m3Psi1915 methyltransferase</fullName>
    </alternativeName>
    <alternativeName>
        <fullName evidence="6">rRNA (pseudouridine-N3-)-methyltransferase RlmH</fullName>
    </alternativeName>
</protein>
<evidence type="ECO:0000256" key="6">
    <source>
        <dbReference type="HAMAP-Rule" id="MF_00658"/>
    </source>
</evidence>
<gene>
    <name evidence="6 7" type="primary">rlmH</name>
    <name evidence="7" type="ORF">VLK81_01910</name>
</gene>
<comment type="function">
    <text evidence="6">Specifically methylates the pseudouridine at position 1915 (m3Psi1915) in 23S rRNA.</text>
</comment>
<comment type="similarity">
    <text evidence="5 6">Belongs to the RNA methyltransferase RlmH family.</text>
</comment>
<accession>A0AAW9MV19</accession>
<keyword evidence="4 6" id="KW-0949">S-adenosyl-L-methionine</keyword>
<dbReference type="PANTHER" id="PTHR33603:SF1">
    <property type="entry name" value="RIBOSOMAL RNA LARGE SUBUNIT METHYLTRANSFERASE H"/>
    <property type="match status" value="1"/>
</dbReference>
<evidence type="ECO:0000313" key="7">
    <source>
        <dbReference type="EMBL" id="MEB3428788.1"/>
    </source>
</evidence>
<keyword evidence="8" id="KW-1185">Reference proteome</keyword>
<feature type="binding site" evidence="6">
    <location>
        <position position="108"/>
    </location>
    <ligand>
        <name>S-adenosyl-L-methionine</name>
        <dbReference type="ChEBI" id="CHEBI:59789"/>
    </ligand>
</feature>
<keyword evidence="1 6" id="KW-0698">rRNA processing</keyword>
<dbReference type="EMBL" id="JAYKOT010000001">
    <property type="protein sequence ID" value="MEB3428788.1"/>
    <property type="molecule type" value="Genomic_DNA"/>
</dbReference>
<comment type="subunit">
    <text evidence="6">Homodimer.</text>
</comment>